<accession>A0ABQ2DTT9</accession>
<evidence type="ECO:0000313" key="3">
    <source>
        <dbReference type="EMBL" id="GGJ72249.1"/>
    </source>
</evidence>
<dbReference type="Pfam" id="PF13399">
    <property type="entry name" value="LytR_C"/>
    <property type="match status" value="1"/>
</dbReference>
<reference evidence="4" key="1">
    <citation type="journal article" date="2019" name="Int. J. Syst. Evol. Microbiol.">
        <title>The Global Catalogue of Microorganisms (GCM) 10K type strain sequencing project: providing services to taxonomists for standard genome sequencing and annotation.</title>
        <authorList>
            <consortium name="The Broad Institute Genomics Platform"/>
            <consortium name="The Broad Institute Genome Sequencing Center for Infectious Disease"/>
            <person name="Wu L."/>
            <person name="Ma J."/>
        </authorList>
    </citation>
    <scope>NUCLEOTIDE SEQUENCE [LARGE SCALE GENOMIC DNA]</scope>
    <source>
        <strain evidence="4">CGMCC 1.3685</strain>
    </source>
</reference>
<keyword evidence="4" id="KW-1185">Reference proteome</keyword>
<keyword evidence="1" id="KW-1133">Transmembrane helix</keyword>
<evidence type="ECO:0000313" key="4">
    <source>
        <dbReference type="Proteomes" id="UP000606115"/>
    </source>
</evidence>
<keyword evidence="1" id="KW-0472">Membrane</keyword>
<name>A0ABQ2DTT9_9MICC</name>
<comment type="caution">
    <text evidence="3">The sequence shown here is derived from an EMBL/GenBank/DDBJ whole genome shotgun (WGS) entry which is preliminary data.</text>
</comment>
<keyword evidence="1" id="KW-0812">Transmembrane</keyword>
<evidence type="ECO:0000256" key="1">
    <source>
        <dbReference type="SAM" id="Phobius"/>
    </source>
</evidence>
<protein>
    <recommendedName>
        <fullName evidence="2">LytR/CpsA/Psr regulator C-terminal domain-containing protein</fullName>
    </recommendedName>
</protein>
<dbReference type="EMBL" id="BMKX01000011">
    <property type="protein sequence ID" value="GGJ72249.1"/>
    <property type="molecule type" value="Genomic_DNA"/>
</dbReference>
<organism evidence="3 4">
    <name type="scientific">Glutamicibacter ardleyensis</name>
    <dbReference type="NCBI Taxonomy" id="225894"/>
    <lineage>
        <taxon>Bacteria</taxon>
        <taxon>Bacillati</taxon>
        <taxon>Actinomycetota</taxon>
        <taxon>Actinomycetes</taxon>
        <taxon>Micrococcales</taxon>
        <taxon>Micrococcaceae</taxon>
        <taxon>Glutamicibacter</taxon>
    </lineage>
</organism>
<sequence length="210" mass="23019">MTEPKDRRDPSSWHGQHIVSEAELAFQSDGQAKKRRRSRQNVVFTVMASLVVVVFVVSVLIFTGNWPWNKDQTPQAASDAPANIENPVCPDVNFKVQDPGTVMVRVLNTTGESGLAGSTAERLKERGFTITSVTESASDYADEVGAVIAGPKGYAQALSIQRQVPGAVFVFDKDRRDDRIDLEVGAKFEGLEKERKLNDAPGKLRCAESK</sequence>
<dbReference type="Proteomes" id="UP000606115">
    <property type="component" value="Unassembled WGS sequence"/>
</dbReference>
<gene>
    <name evidence="3" type="ORF">GCM10007173_34020</name>
</gene>
<proteinExistence type="predicted"/>
<dbReference type="Gene3D" id="3.30.70.2390">
    <property type="match status" value="1"/>
</dbReference>
<feature type="domain" description="LytR/CpsA/Psr regulator C-terminal" evidence="2">
    <location>
        <begin position="102"/>
        <end position="188"/>
    </location>
</feature>
<dbReference type="RefSeq" id="WP_188687274.1">
    <property type="nucleotide sequence ID" value="NZ_BMKX01000011.1"/>
</dbReference>
<feature type="transmembrane region" description="Helical" evidence="1">
    <location>
        <begin position="42"/>
        <end position="68"/>
    </location>
</feature>
<dbReference type="InterPro" id="IPR027381">
    <property type="entry name" value="LytR/CpsA/Psr_C"/>
</dbReference>
<dbReference type="GeneID" id="303305734"/>
<evidence type="ECO:0000259" key="2">
    <source>
        <dbReference type="Pfam" id="PF13399"/>
    </source>
</evidence>